<feature type="transmembrane region" description="Helical" evidence="9">
    <location>
        <begin position="439"/>
        <end position="463"/>
    </location>
</feature>
<gene>
    <name evidence="13" type="ORF">UPYG_G00096950</name>
</gene>
<keyword evidence="6" id="KW-0325">Glycoprotein</keyword>
<dbReference type="Gene3D" id="3.10.250.10">
    <property type="entry name" value="SRCR-like domain"/>
    <property type="match status" value="2"/>
</dbReference>
<evidence type="ECO:0000256" key="9">
    <source>
        <dbReference type="SAM" id="Phobius"/>
    </source>
</evidence>
<dbReference type="SMART" id="SM00202">
    <property type="entry name" value="SR"/>
    <property type="match status" value="2"/>
</dbReference>
<evidence type="ECO:0000256" key="7">
    <source>
        <dbReference type="ARBA" id="ARBA00023319"/>
    </source>
</evidence>
<keyword evidence="2" id="KW-0964">Secreted</keyword>
<feature type="disulfide bond" evidence="8">
    <location>
        <begin position="99"/>
        <end position="109"/>
    </location>
</feature>
<protein>
    <recommendedName>
        <fullName evidence="15">Deleted in malignant brain tumors 1 protein-like</fullName>
    </recommendedName>
</protein>
<keyword evidence="5 8" id="KW-1015">Disulfide bond</keyword>
<dbReference type="InterPro" id="IPR036772">
    <property type="entry name" value="SRCR-like_dom_sf"/>
</dbReference>
<dbReference type="PANTHER" id="PTHR48071:SF15">
    <property type="entry name" value="SRCR DOMAIN-CONTAINING PROTEIN"/>
    <property type="match status" value="1"/>
</dbReference>
<dbReference type="SUPFAM" id="SSF56487">
    <property type="entry name" value="SRCR-like"/>
    <property type="match status" value="2"/>
</dbReference>
<comment type="caution">
    <text evidence="8">Lacks conserved residue(s) required for the propagation of feature annotation.</text>
</comment>
<proteinExistence type="predicted"/>
<dbReference type="PROSITE" id="PS50287">
    <property type="entry name" value="SRCR_2"/>
    <property type="match status" value="2"/>
</dbReference>
<dbReference type="Proteomes" id="UP001557470">
    <property type="component" value="Unassembled WGS sequence"/>
</dbReference>
<dbReference type="PROSITE" id="PS00420">
    <property type="entry name" value="SRCR_1"/>
    <property type="match status" value="1"/>
</dbReference>
<evidence type="ECO:0000256" key="10">
    <source>
        <dbReference type="SAM" id="SignalP"/>
    </source>
</evidence>
<evidence type="ECO:0000259" key="11">
    <source>
        <dbReference type="PROSITE" id="PS50287"/>
    </source>
</evidence>
<feature type="disulfide bond" evidence="8">
    <location>
        <begin position="199"/>
        <end position="209"/>
    </location>
</feature>
<comment type="subcellular location">
    <subcellularLocation>
        <location evidence="1">Secreted</location>
    </subcellularLocation>
</comment>
<accession>A0ABD0X023</accession>
<keyword evidence="7" id="KW-0393">Immunoglobulin domain</keyword>
<dbReference type="InterPro" id="IPR007110">
    <property type="entry name" value="Ig-like_dom"/>
</dbReference>
<name>A0ABD0X023_UMBPY</name>
<reference evidence="13 14" key="1">
    <citation type="submission" date="2024-06" db="EMBL/GenBank/DDBJ databases">
        <authorList>
            <person name="Pan Q."/>
            <person name="Wen M."/>
            <person name="Jouanno E."/>
            <person name="Zahm M."/>
            <person name="Klopp C."/>
            <person name="Cabau C."/>
            <person name="Louis A."/>
            <person name="Berthelot C."/>
            <person name="Parey E."/>
            <person name="Roest Crollius H."/>
            <person name="Montfort J."/>
            <person name="Robinson-Rechavi M."/>
            <person name="Bouchez O."/>
            <person name="Lampietro C."/>
            <person name="Lopez Roques C."/>
            <person name="Donnadieu C."/>
            <person name="Postlethwait J."/>
            <person name="Bobe J."/>
            <person name="Verreycken H."/>
            <person name="Guiguen Y."/>
        </authorList>
    </citation>
    <scope>NUCLEOTIDE SEQUENCE [LARGE SCALE GENOMIC DNA]</scope>
    <source>
        <strain evidence="13">Up_M1</strain>
        <tissue evidence="13">Testis</tissue>
    </source>
</reference>
<evidence type="ECO:0000256" key="1">
    <source>
        <dbReference type="ARBA" id="ARBA00004613"/>
    </source>
</evidence>
<dbReference type="SMART" id="SM00409">
    <property type="entry name" value="IG"/>
    <property type="match status" value="2"/>
</dbReference>
<evidence type="ECO:0000256" key="8">
    <source>
        <dbReference type="PROSITE-ProRule" id="PRU00196"/>
    </source>
</evidence>
<evidence type="ECO:0000256" key="6">
    <source>
        <dbReference type="ARBA" id="ARBA00023180"/>
    </source>
</evidence>
<keyword evidence="14" id="KW-1185">Reference proteome</keyword>
<dbReference type="PRINTS" id="PR00258">
    <property type="entry name" value="SPERACTRCPTR"/>
</dbReference>
<feature type="domain" description="SRCR" evidence="11">
    <location>
        <begin position="28"/>
        <end position="130"/>
    </location>
</feature>
<dbReference type="AlphaFoldDB" id="A0ABD0X023"/>
<feature type="domain" description="SRCR" evidence="11">
    <location>
        <begin position="135"/>
        <end position="230"/>
    </location>
</feature>
<keyword evidence="9" id="KW-1133">Transmembrane helix</keyword>
<dbReference type="FunFam" id="3.10.250.10:FF:000001">
    <property type="entry name" value="Lysyl oxidase 4 isoform X1"/>
    <property type="match status" value="1"/>
</dbReference>
<dbReference type="PROSITE" id="PS50835">
    <property type="entry name" value="IG_LIKE"/>
    <property type="match status" value="2"/>
</dbReference>
<dbReference type="Pfam" id="PF00047">
    <property type="entry name" value="ig"/>
    <property type="match status" value="1"/>
</dbReference>
<feature type="domain" description="Ig-like" evidence="12">
    <location>
        <begin position="237"/>
        <end position="321"/>
    </location>
</feature>
<dbReference type="InterPro" id="IPR013783">
    <property type="entry name" value="Ig-like_fold"/>
</dbReference>
<keyword evidence="9" id="KW-0472">Membrane</keyword>
<evidence type="ECO:0000256" key="5">
    <source>
        <dbReference type="ARBA" id="ARBA00023157"/>
    </source>
</evidence>
<dbReference type="SUPFAM" id="SSF48726">
    <property type="entry name" value="Immunoglobulin"/>
    <property type="match status" value="2"/>
</dbReference>
<keyword evidence="3 10" id="KW-0732">Signal</keyword>
<dbReference type="EMBL" id="JAGEUA010000003">
    <property type="protein sequence ID" value="KAL0992698.1"/>
    <property type="molecule type" value="Genomic_DNA"/>
</dbReference>
<sequence>MKIKIWRILIYLTMAYQRALPSLAAEEIRLVNGSSRCSGRVEILYNNEWGRVCSNNWDINDAKVVCRQLGCGTSKSVLDSGQLGHRHSGGPTWLDNVSCVGDERSLTECSHGGLKPYDCFQDQDAIAVCSVKPSIRLVNGSGLCSGKLEVYQTGNWQTVCDDMLDLQTATVVCRQLGCGTANRVPGKAYFGQGSVDVACSDSECSITQCSQKERAPQNCNHGNDAGVFCSGVDLQKPSLSTYPSYSAFLIGEQVLLNCTITSPIQCNAVEFLFYQNGASIMNVTVGASQTSVTLTLFKMDASHQGSYNCLYRTHSNGQTISSYHSNSNEVVLLHTNISLWTPNGWMFWVHQGSEVTRGQNFSITCSIQTQYPGGLFHLYFSGSNSTETKPSVNHSATFTFPVAEDKDQGSYSCRYEVNVSTLAFSSANSELAVTITASIFPFILSGGIGLVVLLLLLLIYLVWRKTKGVTPPTEINQINRTYSSWDEEERDYVNMDHVCYPKRVNEDKNDVKEKAQSYAKEEDVYANVEHDRKGNFQNKGVCGGSRVTIISDDEDDYVNEVSNGVKESIYDNY</sequence>
<evidence type="ECO:0000256" key="3">
    <source>
        <dbReference type="ARBA" id="ARBA00022729"/>
    </source>
</evidence>
<evidence type="ECO:0000313" key="13">
    <source>
        <dbReference type="EMBL" id="KAL0992698.1"/>
    </source>
</evidence>
<dbReference type="InterPro" id="IPR013151">
    <property type="entry name" value="Immunoglobulin_dom"/>
</dbReference>
<evidence type="ECO:0000256" key="4">
    <source>
        <dbReference type="ARBA" id="ARBA00022737"/>
    </source>
</evidence>
<comment type="caution">
    <text evidence="13">The sequence shown here is derived from an EMBL/GenBank/DDBJ whole genome shotgun (WGS) entry which is preliminary data.</text>
</comment>
<keyword evidence="4" id="KW-0677">Repeat</keyword>
<dbReference type="InterPro" id="IPR036179">
    <property type="entry name" value="Ig-like_dom_sf"/>
</dbReference>
<keyword evidence="9" id="KW-0812">Transmembrane</keyword>
<dbReference type="PANTHER" id="PTHR48071">
    <property type="entry name" value="SRCR DOMAIN-CONTAINING PROTEIN"/>
    <property type="match status" value="1"/>
</dbReference>
<organism evidence="13 14">
    <name type="scientific">Umbra pygmaea</name>
    <name type="common">Eastern mudminnow</name>
    <dbReference type="NCBI Taxonomy" id="75934"/>
    <lineage>
        <taxon>Eukaryota</taxon>
        <taxon>Metazoa</taxon>
        <taxon>Chordata</taxon>
        <taxon>Craniata</taxon>
        <taxon>Vertebrata</taxon>
        <taxon>Euteleostomi</taxon>
        <taxon>Actinopterygii</taxon>
        <taxon>Neopterygii</taxon>
        <taxon>Teleostei</taxon>
        <taxon>Protacanthopterygii</taxon>
        <taxon>Esociformes</taxon>
        <taxon>Umbridae</taxon>
        <taxon>Umbra</taxon>
    </lineage>
</organism>
<dbReference type="InterPro" id="IPR003599">
    <property type="entry name" value="Ig_sub"/>
</dbReference>
<dbReference type="InterPro" id="IPR001190">
    <property type="entry name" value="SRCR"/>
</dbReference>
<feature type="chain" id="PRO_5044811466" description="Deleted in malignant brain tumors 1 protein-like" evidence="10">
    <location>
        <begin position="25"/>
        <end position="573"/>
    </location>
</feature>
<evidence type="ECO:0008006" key="15">
    <source>
        <dbReference type="Google" id="ProtNLM"/>
    </source>
</evidence>
<evidence type="ECO:0000259" key="12">
    <source>
        <dbReference type="PROSITE" id="PS50835"/>
    </source>
</evidence>
<evidence type="ECO:0000313" key="14">
    <source>
        <dbReference type="Proteomes" id="UP001557470"/>
    </source>
</evidence>
<dbReference type="FunFam" id="3.10.250.10:FF:000009">
    <property type="entry name" value="WC1"/>
    <property type="match status" value="1"/>
</dbReference>
<evidence type="ECO:0000256" key="2">
    <source>
        <dbReference type="ARBA" id="ARBA00022525"/>
    </source>
</evidence>
<feature type="domain" description="Ig-like" evidence="12">
    <location>
        <begin position="342"/>
        <end position="436"/>
    </location>
</feature>
<dbReference type="Gene3D" id="2.60.40.10">
    <property type="entry name" value="Immunoglobulins"/>
    <property type="match status" value="2"/>
</dbReference>
<feature type="signal peptide" evidence="10">
    <location>
        <begin position="1"/>
        <end position="24"/>
    </location>
</feature>
<dbReference type="Pfam" id="PF00530">
    <property type="entry name" value="SRCR"/>
    <property type="match status" value="2"/>
</dbReference>